<feature type="coiled-coil region" evidence="5">
    <location>
        <begin position="311"/>
        <end position="338"/>
    </location>
</feature>
<dbReference type="AlphaFoldDB" id="A0A410QCF9"/>
<comment type="similarity">
    <text evidence="5">Belongs to the NEMF family.</text>
</comment>
<dbReference type="InterPro" id="IPR051608">
    <property type="entry name" value="RQC_Subunit_NEMF"/>
</dbReference>
<dbReference type="EMBL" id="CP035282">
    <property type="protein sequence ID" value="QAT61544.1"/>
    <property type="molecule type" value="Genomic_DNA"/>
</dbReference>
<evidence type="ECO:0000256" key="3">
    <source>
        <dbReference type="ARBA" id="ARBA00022884"/>
    </source>
</evidence>
<dbReference type="Pfam" id="PF05833">
    <property type="entry name" value="NFACT_N"/>
    <property type="match status" value="1"/>
</dbReference>
<accession>A0A410QCF9</accession>
<keyword evidence="2 5" id="KW-0699">rRNA-binding</keyword>
<protein>
    <recommendedName>
        <fullName evidence="5">Rqc2 homolog RqcH</fullName>
        <shortName evidence="5">RqcH</shortName>
    </recommendedName>
</protein>
<dbReference type="Gene3D" id="1.10.8.50">
    <property type="match status" value="1"/>
</dbReference>
<comment type="function">
    <text evidence="5">Key component of the ribosome quality control system (RQC), a ribosome-associated complex that mediates the extraction of incompletely synthesized nascent chains from stalled ribosomes and their subsequent degradation. RqcH recruits Ala-charged tRNA, and with RqcP directs the elongation of stalled nascent chains on 50S ribosomal subunits, leading to non-templated C-terminal alanine extensions (Ala tail). The Ala tail promotes nascent chain degradation. May add between 1 and at least 8 Ala residues. Binds to stalled 50S ribosomal subunits.</text>
</comment>
<dbReference type="PANTHER" id="PTHR15239">
    <property type="entry name" value="NUCLEAR EXPORT MEDIATOR FACTOR NEMF"/>
    <property type="match status" value="1"/>
</dbReference>
<keyword evidence="1 5" id="KW-0820">tRNA-binding</keyword>
<reference evidence="8" key="1">
    <citation type="submission" date="2019-01" db="EMBL/GenBank/DDBJ databases">
        <title>Draft genomes of a novel of Sporanaerobacter strains.</title>
        <authorList>
            <person name="Ma S."/>
        </authorList>
    </citation>
    <scope>NUCLEOTIDE SEQUENCE [LARGE SCALE GENOMIC DNA]</scope>
    <source>
        <strain evidence="8">NJN-17</strain>
    </source>
</reference>
<evidence type="ECO:0000256" key="2">
    <source>
        <dbReference type="ARBA" id="ARBA00022730"/>
    </source>
</evidence>
<dbReference type="SUPFAM" id="SSF46946">
    <property type="entry name" value="S13-like H2TH domain"/>
    <property type="match status" value="1"/>
</dbReference>
<evidence type="ECO:0000256" key="5">
    <source>
        <dbReference type="HAMAP-Rule" id="MF_00844"/>
    </source>
</evidence>
<name>A0A410QCF9_9FIRM</name>
<feature type="domain" description="NFACT RNA-binding" evidence="6">
    <location>
        <begin position="465"/>
        <end position="558"/>
    </location>
</feature>
<dbReference type="HAMAP" id="MF_00844_B">
    <property type="entry name" value="RqcH_B"/>
    <property type="match status" value="1"/>
</dbReference>
<dbReference type="GO" id="GO:0019843">
    <property type="term" value="F:rRNA binding"/>
    <property type="evidence" value="ECO:0007669"/>
    <property type="project" value="UniProtKB-UniRule"/>
</dbReference>
<dbReference type="OrthoDB" id="9766163at2"/>
<dbReference type="GO" id="GO:0000049">
    <property type="term" value="F:tRNA binding"/>
    <property type="evidence" value="ECO:0007669"/>
    <property type="project" value="UniProtKB-UniRule"/>
</dbReference>
<keyword evidence="8" id="KW-1185">Reference proteome</keyword>
<dbReference type="GO" id="GO:0072344">
    <property type="term" value="P:rescue of stalled ribosome"/>
    <property type="evidence" value="ECO:0007669"/>
    <property type="project" value="UniProtKB-UniRule"/>
</dbReference>
<comment type="subunit">
    <text evidence="5">Associates with stalled 50S ribosomal subunits. Binds to RqcP.</text>
</comment>
<dbReference type="FunFam" id="2.30.310.10:FF:000004">
    <property type="entry name" value="Fibronectin-binding protein A"/>
    <property type="match status" value="1"/>
</dbReference>
<dbReference type="InterPro" id="IPR043682">
    <property type="entry name" value="RqcH_bacterial"/>
</dbReference>
<gene>
    <name evidence="5" type="primary">rqcH</name>
    <name evidence="7" type="ORF">EQM13_08105</name>
</gene>
<dbReference type="RefSeq" id="WP_128752408.1">
    <property type="nucleotide sequence ID" value="NZ_CP035282.1"/>
</dbReference>
<dbReference type="Gene3D" id="2.30.310.10">
    <property type="entry name" value="ibrinogen binding protein from staphylococcus aureus domain"/>
    <property type="match status" value="1"/>
</dbReference>
<evidence type="ECO:0000313" key="7">
    <source>
        <dbReference type="EMBL" id="QAT61544.1"/>
    </source>
</evidence>
<sequence>MSFDGIVTRALVKELNENICGGRIDKIYQQEKDEILVHIHNKGENYKLLISVSSNNSRAYLTKTSKLNPDNPPMFCMLLRKHIQGGYILNIEQFQLDRVISMDIQSPNEMGELTVKTLIFELMGKWSNIILIEKSTKKIIDSIKRVPEGVSRIRQILPGLIYEYPPSEEKLNPLNLDKKSFSERIDNTNKNSQIYKFFYKNYTGLSPLVSREICYRANINGDNLLSSVSNEEMEKIFLSFSDLIKGVNTNNFTPNIINAKSLGKVFFHALDILQFNHFPKEYDNSMSKILEKFYEKRDISDRISQKSSSIKKIIETKMERSRNKLLKQKKELVEAQKRDIYKIYADLISANIYKIDKGIKEINLENFYDENSEVISIPLDVKLSPSQNAQKYYKKYAKLKNAAKLLDQQIPQTEEEISYLENVMIGIENCTDITELDEIKEELFNEGYIKSNPRNKKKKETIVSKPYHFISSDGIDIFVGKNNKQNDYLTLKFANREDLWLHGKNIPGSHVIIRFNENIPETTIIEGATLAAYFSRGKNSQNVSVDYTLKKYVKKPKGSKPGMVIYENYKTIYVNPDKDIIEKMKRAE</sequence>
<dbReference type="Proteomes" id="UP000287969">
    <property type="component" value="Chromosome"/>
</dbReference>
<evidence type="ECO:0000313" key="8">
    <source>
        <dbReference type="Proteomes" id="UP000287969"/>
    </source>
</evidence>
<feature type="coiled-coil region" evidence="5">
    <location>
        <begin position="389"/>
        <end position="416"/>
    </location>
</feature>
<keyword evidence="3 5" id="KW-0694">RNA-binding</keyword>
<keyword evidence="4 5" id="KW-0648">Protein biosynthesis</keyword>
<dbReference type="InterPro" id="IPR008532">
    <property type="entry name" value="NFACT_RNA-bd"/>
</dbReference>
<keyword evidence="5" id="KW-0175">Coiled coil</keyword>
<evidence type="ECO:0000256" key="1">
    <source>
        <dbReference type="ARBA" id="ARBA00022555"/>
    </source>
</evidence>
<dbReference type="GO" id="GO:1990112">
    <property type="term" value="C:RQC complex"/>
    <property type="evidence" value="ECO:0007669"/>
    <property type="project" value="TreeGrafter"/>
</dbReference>
<evidence type="ECO:0000256" key="4">
    <source>
        <dbReference type="ARBA" id="ARBA00022917"/>
    </source>
</evidence>
<dbReference type="PANTHER" id="PTHR15239:SF6">
    <property type="entry name" value="RIBOSOME QUALITY CONTROL COMPLEX SUBUNIT NEMF"/>
    <property type="match status" value="1"/>
</dbReference>
<dbReference type="GO" id="GO:0043023">
    <property type="term" value="F:ribosomal large subunit binding"/>
    <property type="evidence" value="ECO:0007669"/>
    <property type="project" value="UniProtKB-UniRule"/>
</dbReference>
<proteinExistence type="inferred from homology"/>
<dbReference type="Pfam" id="PF05670">
    <property type="entry name" value="NFACT-R_1"/>
    <property type="match status" value="1"/>
</dbReference>
<dbReference type="InterPro" id="IPR010979">
    <property type="entry name" value="Ribosomal_uS13-like_H2TH"/>
</dbReference>
<evidence type="ECO:0000259" key="6">
    <source>
        <dbReference type="Pfam" id="PF05670"/>
    </source>
</evidence>
<organism evidence="7 8">
    <name type="scientific">Acidilutibacter cellobiosedens</name>
    <dbReference type="NCBI Taxonomy" id="2507161"/>
    <lineage>
        <taxon>Bacteria</taxon>
        <taxon>Bacillati</taxon>
        <taxon>Bacillota</taxon>
        <taxon>Tissierellia</taxon>
        <taxon>Tissierellales</taxon>
        <taxon>Acidilutibacteraceae</taxon>
        <taxon>Acidilutibacter</taxon>
    </lineage>
</organism>
<dbReference type="KEGG" id="spoa:EQM13_08105"/>